<organism evidence="2 3">
    <name type="scientific">Riccia sorocarpa</name>
    <dbReference type="NCBI Taxonomy" id="122646"/>
    <lineage>
        <taxon>Eukaryota</taxon>
        <taxon>Viridiplantae</taxon>
        <taxon>Streptophyta</taxon>
        <taxon>Embryophyta</taxon>
        <taxon>Marchantiophyta</taxon>
        <taxon>Marchantiopsida</taxon>
        <taxon>Marchantiidae</taxon>
        <taxon>Marchantiales</taxon>
        <taxon>Ricciaceae</taxon>
        <taxon>Riccia</taxon>
    </lineage>
</organism>
<feature type="region of interest" description="Disordered" evidence="1">
    <location>
        <begin position="22"/>
        <end position="46"/>
    </location>
</feature>
<feature type="compositionally biased region" description="Basic and acidic residues" evidence="1">
    <location>
        <begin position="22"/>
        <end position="33"/>
    </location>
</feature>
<dbReference type="EMBL" id="JBJQOH010000006">
    <property type="protein sequence ID" value="KAL3684869.1"/>
    <property type="molecule type" value="Genomic_DNA"/>
</dbReference>
<evidence type="ECO:0000313" key="3">
    <source>
        <dbReference type="Proteomes" id="UP001633002"/>
    </source>
</evidence>
<proteinExistence type="predicted"/>
<evidence type="ECO:0000256" key="1">
    <source>
        <dbReference type="SAM" id="MobiDB-lite"/>
    </source>
</evidence>
<name>A0ABD3H2T2_9MARC</name>
<keyword evidence="3" id="KW-1185">Reference proteome</keyword>
<dbReference type="Proteomes" id="UP001633002">
    <property type="component" value="Unassembled WGS sequence"/>
</dbReference>
<comment type="caution">
    <text evidence="2">The sequence shown here is derived from an EMBL/GenBank/DDBJ whole genome shotgun (WGS) entry which is preliminary data.</text>
</comment>
<sequence>MALAIWDGAGSCRFLWKKPMKPEDERRRRRGEEESSSCDGTTVTSVLPSRRQMVKVVSKATISLIERLTPDELRRLGSFWHGLTLIREARCHALHMSLEFLELVLSAALLGLNKSQIGKGT</sequence>
<dbReference type="AlphaFoldDB" id="A0ABD3H2T2"/>
<protein>
    <submittedName>
        <fullName evidence="2">Uncharacterized protein</fullName>
    </submittedName>
</protein>
<evidence type="ECO:0000313" key="2">
    <source>
        <dbReference type="EMBL" id="KAL3684869.1"/>
    </source>
</evidence>
<accession>A0ABD3H2T2</accession>
<reference evidence="2 3" key="1">
    <citation type="submission" date="2024-09" db="EMBL/GenBank/DDBJ databases">
        <title>Chromosome-scale assembly of Riccia sorocarpa.</title>
        <authorList>
            <person name="Paukszto L."/>
        </authorList>
    </citation>
    <scope>NUCLEOTIDE SEQUENCE [LARGE SCALE GENOMIC DNA]</scope>
    <source>
        <strain evidence="2">LP-2024</strain>
        <tissue evidence="2">Aerial parts of the thallus</tissue>
    </source>
</reference>
<gene>
    <name evidence="2" type="ORF">R1sor_002891</name>
</gene>